<evidence type="ECO:0000313" key="3">
    <source>
        <dbReference type="Proteomes" id="UP000593560"/>
    </source>
</evidence>
<organism evidence="2 3">
    <name type="scientific">Gossypium harknessii</name>
    <dbReference type="NCBI Taxonomy" id="34285"/>
    <lineage>
        <taxon>Eukaryota</taxon>
        <taxon>Viridiplantae</taxon>
        <taxon>Streptophyta</taxon>
        <taxon>Embryophyta</taxon>
        <taxon>Tracheophyta</taxon>
        <taxon>Spermatophyta</taxon>
        <taxon>Magnoliopsida</taxon>
        <taxon>eudicotyledons</taxon>
        <taxon>Gunneridae</taxon>
        <taxon>Pentapetalae</taxon>
        <taxon>rosids</taxon>
        <taxon>malvids</taxon>
        <taxon>Malvales</taxon>
        <taxon>Malvaceae</taxon>
        <taxon>Malvoideae</taxon>
        <taxon>Gossypium</taxon>
    </lineage>
</organism>
<gene>
    <name evidence="2" type="ORF">Gohar_004495</name>
</gene>
<feature type="non-terminal residue" evidence="2">
    <location>
        <position position="1"/>
    </location>
</feature>
<feature type="region of interest" description="Disordered" evidence="1">
    <location>
        <begin position="27"/>
        <end position="52"/>
    </location>
</feature>
<evidence type="ECO:0000313" key="2">
    <source>
        <dbReference type="EMBL" id="MBA0804943.1"/>
    </source>
</evidence>
<dbReference type="AlphaFoldDB" id="A0A7J9H544"/>
<keyword evidence="3" id="KW-1185">Reference proteome</keyword>
<sequence>FLVSRKSLYGYCNQGVFCSGRFKHRNSEGYEESSSSEDDLIDTKGIEDDGRKKSHASFKDTLLGSLKNKSTNLINDDIELREGDTITKMVNDYYLVRFQYEEDYDTILTKAPWDPRYSSAMYTMSILNAIGNVFGRVDQRSESVKFKDDTGKFTHTDGVVIFTLKGLVALGILSCEFEIERGRPFVSGLQTPHFASAPFCQDAAYESQELDTLLFTRVGGPFAPTYLASLPLCRVIKDFLNPANG</sequence>
<evidence type="ECO:0000256" key="1">
    <source>
        <dbReference type="SAM" id="MobiDB-lite"/>
    </source>
</evidence>
<dbReference type="Proteomes" id="UP000593560">
    <property type="component" value="Unassembled WGS sequence"/>
</dbReference>
<reference evidence="2 3" key="1">
    <citation type="journal article" date="2019" name="Genome Biol. Evol.">
        <title>Insights into the evolution of the New World diploid cottons (Gossypium, subgenus Houzingenia) based on genome sequencing.</title>
        <authorList>
            <person name="Grover C.E."/>
            <person name="Arick M.A. 2nd"/>
            <person name="Thrash A."/>
            <person name="Conover J.L."/>
            <person name="Sanders W.S."/>
            <person name="Peterson D.G."/>
            <person name="Frelichowski J.E."/>
            <person name="Scheffler J.A."/>
            <person name="Scheffler B.E."/>
            <person name="Wendel J.F."/>
        </authorList>
    </citation>
    <scope>NUCLEOTIDE SEQUENCE [LARGE SCALE GENOMIC DNA]</scope>
    <source>
        <strain evidence="2">0</strain>
        <tissue evidence="2">Leaf</tissue>
    </source>
</reference>
<feature type="compositionally biased region" description="Basic and acidic residues" evidence="1">
    <location>
        <begin position="41"/>
        <end position="51"/>
    </location>
</feature>
<proteinExistence type="predicted"/>
<comment type="caution">
    <text evidence="2">The sequence shown here is derived from an EMBL/GenBank/DDBJ whole genome shotgun (WGS) entry which is preliminary data.</text>
</comment>
<accession>A0A7J9H544</accession>
<protein>
    <submittedName>
        <fullName evidence="2">Uncharacterized protein</fullName>
    </submittedName>
</protein>
<dbReference type="EMBL" id="JABFAD010000008">
    <property type="protein sequence ID" value="MBA0804943.1"/>
    <property type="molecule type" value="Genomic_DNA"/>
</dbReference>
<name>A0A7J9H544_9ROSI</name>
<dbReference type="OrthoDB" id="1746415at2759"/>
<feature type="compositionally biased region" description="Acidic residues" evidence="1">
    <location>
        <begin position="29"/>
        <end position="40"/>
    </location>
</feature>